<proteinExistence type="predicted"/>
<dbReference type="SMART" id="SM00530">
    <property type="entry name" value="HTH_XRE"/>
    <property type="match status" value="1"/>
</dbReference>
<dbReference type="CDD" id="cd00093">
    <property type="entry name" value="HTH_XRE"/>
    <property type="match status" value="1"/>
</dbReference>
<accession>A0ABU2CGR6</accession>
<feature type="domain" description="HTH cro/C1-type" evidence="1">
    <location>
        <begin position="7"/>
        <end position="62"/>
    </location>
</feature>
<name>A0ABU2CGR6_9MICO</name>
<protein>
    <submittedName>
        <fullName evidence="2">Transcriptional regulator</fullName>
    </submittedName>
</protein>
<dbReference type="Pfam" id="PF13443">
    <property type="entry name" value="HTH_26"/>
    <property type="match status" value="1"/>
</dbReference>
<dbReference type="SUPFAM" id="SSF47413">
    <property type="entry name" value="lambda repressor-like DNA-binding domains"/>
    <property type="match status" value="1"/>
</dbReference>
<organism evidence="2 3">
    <name type="scientific">Promicromonospora iranensis</name>
    <dbReference type="NCBI Taxonomy" id="1105144"/>
    <lineage>
        <taxon>Bacteria</taxon>
        <taxon>Bacillati</taxon>
        <taxon>Actinomycetota</taxon>
        <taxon>Actinomycetes</taxon>
        <taxon>Micrococcales</taxon>
        <taxon>Promicromonosporaceae</taxon>
        <taxon>Promicromonospora</taxon>
    </lineage>
</organism>
<dbReference type="EMBL" id="JAVDYE010000001">
    <property type="protein sequence ID" value="MDR7380512.1"/>
    <property type="molecule type" value="Genomic_DNA"/>
</dbReference>
<reference evidence="2 3" key="1">
    <citation type="submission" date="2023-07" db="EMBL/GenBank/DDBJ databases">
        <title>Sequencing the genomes of 1000 actinobacteria strains.</title>
        <authorList>
            <person name="Klenk H.-P."/>
        </authorList>
    </citation>
    <scope>NUCLEOTIDE SEQUENCE [LARGE SCALE GENOMIC DNA]</scope>
    <source>
        <strain evidence="2 3">DSM 45554</strain>
    </source>
</reference>
<dbReference type="PANTHER" id="PTHR37301">
    <property type="entry name" value="DNA-BINDING PROTEIN-RELATED"/>
    <property type="match status" value="1"/>
</dbReference>
<evidence type="ECO:0000259" key="1">
    <source>
        <dbReference type="PROSITE" id="PS50943"/>
    </source>
</evidence>
<gene>
    <name evidence="2" type="ORF">J2S48_000027</name>
</gene>
<dbReference type="PANTHER" id="PTHR37301:SF1">
    <property type="entry name" value="DNA-BINDING PROTEIN"/>
    <property type="match status" value="1"/>
</dbReference>
<evidence type="ECO:0000313" key="3">
    <source>
        <dbReference type="Proteomes" id="UP001183585"/>
    </source>
</evidence>
<evidence type="ECO:0000313" key="2">
    <source>
        <dbReference type="EMBL" id="MDR7380512.1"/>
    </source>
</evidence>
<dbReference type="PROSITE" id="PS50943">
    <property type="entry name" value="HTH_CROC1"/>
    <property type="match status" value="1"/>
</dbReference>
<dbReference type="Proteomes" id="UP001183585">
    <property type="component" value="Unassembled WGS sequence"/>
</dbReference>
<comment type="caution">
    <text evidence="2">The sequence shown here is derived from an EMBL/GenBank/DDBJ whole genome shotgun (WGS) entry which is preliminary data.</text>
</comment>
<dbReference type="Gene3D" id="1.10.260.40">
    <property type="entry name" value="lambda repressor-like DNA-binding domains"/>
    <property type="match status" value="1"/>
</dbReference>
<dbReference type="InterPro" id="IPR010982">
    <property type="entry name" value="Lambda_DNA-bd_dom_sf"/>
</dbReference>
<sequence length="81" mass="8412">MAIVVEIDVLLAKRKMSVGDFADAIGLSPANVSVLKNGRAKAVRFSTLDAICAALECQPGDVLRWVPDDGDESGAAPAGTR</sequence>
<dbReference type="InterPro" id="IPR001387">
    <property type="entry name" value="Cro/C1-type_HTH"/>
</dbReference>
<dbReference type="RefSeq" id="WP_274992628.1">
    <property type="nucleotide sequence ID" value="NZ_JAJQQP010000002.1"/>
</dbReference>
<keyword evidence="3" id="KW-1185">Reference proteome</keyword>